<name>A0ABD0XBG0_UMBPY</name>
<reference evidence="2 3" key="1">
    <citation type="submission" date="2024-06" db="EMBL/GenBank/DDBJ databases">
        <authorList>
            <person name="Pan Q."/>
            <person name="Wen M."/>
            <person name="Jouanno E."/>
            <person name="Zahm M."/>
            <person name="Klopp C."/>
            <person name="Cabau C."/>
            <person name="Louis A."/>
            <person name="Berthelot C."/>
            <person name="Parey E."/>
            <person name="Roest Crollius H."/>
            <person name="Montfort J."/>
            <person name="Robinson-Rechavi M."/>
            <person name="Bouchez O."/>
            <person name="Lampietro C."/>
            <person name="Lopez Roques C."/>
            <person name="Donnadieu C."/>
            <person name="Postlethwait J."/>
            <person name="Bobe J."/>
            <person name="Verreycken H."/>
            <person name="Guiguen Y."/>
        </authorList>
    </citation>
    <scope>NUCLEOTIDE SEQUENCE [LARGE SCALE GENOMIC DNA]</scope>
    <source>
        <strain evidence="2">Up_M1</strain>
        <tissue evidence="2">Testis</tissue>
    </source>
</reference>
<dbReference type="PANTHER" id="PTHR28457:SF1">
    <property type="entry name" value="CILIA- AND FLAGELLA-ASSOCIATED PROTEIN 119"/>
    <property type="match status" value="1"/>
</dbReference>
<evidence type="ECO:0000313" key="2">
    <source>
        <dbReference type="EMBL" id="KAL0984312.1"/>
    </source>
</evidence>
<dbReference type="Pfam" id="PF14769">
    <property type="entry name" value="CLAMP"/>
    <property type="match status" value="1"/>
</dbReference>
<keyword evidence="3" id="KW-1185">Reference proteome</keyword>
<dbReference type="Proteomes" id="UP001557470">
    <property type="component" value="Unassembled WGS sequence"/>
</dbReference>
<feature type="region of interest" description="Disordered" evidence="1">
    <location>
        <begin position="226"/>
        <end position="251"/>
    </location>
</feature>
<gene>
    <name evidence="2" type="ORF">UPYG_G00139800</name>
</gene>
<dbReference type="AlphaFoldDB" id="A0ABD0XBG0"/>
<evidence type="ECO:0000313" key="3">
    <source>
        <dbReference type="Proteomes" id="UP001557470"/>
    </source>
</evidence>
<proteinExistence type="predicted"/>
<organism evidence="2 3">
    <name type="scientific">Umbra pygmaea</name>
    <name type="common">Eastern mudminnow</name>
    <dbReference type="NCBI Taxonomy" id="75934"/>
    <lineage>
        <taxon>Eukaryota</taxon>
        <taxon>Metazoa</taxon>
        <taxon>Chordata</taxon>
        <taxon>Craniata</taxon>
        <taxon>Vertebrata</taxon>
        <taxon>Euteleostomi</taxon>
        <taxon>Actinopterygii</taxon>
        <taxon>Neopterygii</taxon>
        <taxon>Teleostei</taxon>
        <taxon>Protacanthopterygii</taxon>
        <taxon>Esociformes</taxon>
        <taxon>Umbridae</taxon>
        <taxon>Umbra</taxon>
    </lineage>
</organism>
<dbReference type="PANTHER" id="PTHR28457">
    <property type="entry name" value="COILED-COIL DOMAIN-CONTAINING PROTEIN 189"/>
    <property type="match status" value="1"/>
</dbReference>
<sequence>MKLAAKIKETQPLRPKILLWADVSFNDMKGIENTKSILELERILCCVMGVNFPEPKRGILLELYVHTLFFCRKSNFNREQTSALLSIVKHIHQANTETLLNNMDHCFAYCSELLLCHSVTRPPFSINLFSYEEVTSILKYLLNTYMRHYNLYKYIFTPQVRLDLSFSYSDMPDKVPVTEDVLSGDVKQQKEKELETAEVAEQHIETINPGPKLANAVIQRSISQIRPEDDHTTGNEGGDYAHVGSTTATTK</sequence>
<comment type="caution">
    <text evidence="2">The sequence shown here is derived from an EMBL/GenBank/DDBJ whole genome shotgun (WGS) entry which is preliminary data.</text>
</comment>
<evidence type="ECO:0000256" key="1">
    <source>
        <dbReference type="SAM" id="MobiDB-lite"/>
    </source>
</evidence>
<protein>
    <submittedName>
        <fullName evidence="2">Uncharacterized protein</fullName>
    </submittedName>
</protein>
<dbReference type="EMBL" id="JAGEUA010000004">
    <property type="protein sequence ID" value="KAL0984312.1"/>
    <property type="molecule type" value="Genomic_DNA"/>
</dbReference>
<accession>A0ABD0XBG0</accession>
<dbReference type="InterPro" id="IPR032727">
    <property type="entry name" value="CLAMP"/>
</dbReference>